<dbReference type="GeneID" id="66557614"/>
<evidence type="ECO:0000313" key="16">
    <source>
        <dbReference type="EMBL" id="AEX02498.1"/>
    </source>
</evidence>
<comment type="cofactor">
    <cofactor evidence="2 13 15">
        <name>Mg(2+)</name>
        <dbReference type="ChEBI" id="CHEBI:18420"/>
    </cofactor>
</comment>
<dbReference type="PANTHER" id="PTHR21485">
    <property type="entry name" value="HAD SUPERFAMILY MEMBERS CMAS AND KDSC"/>
    <property type="match status" value="1"/>
</dbReference>
<keyword evidence="10 13" id="KW-0378">Hydrolase</keyword>
<dbReference type="InterPro" id="IPR010023">
    <property type="entry name" value="KdsC_fam"/>
</dbReference>
<dbReference type="UniPathway" id="UPA00030"/>
<dbReference type="GO" id="GO:0008781">
    <property type="term" value="F:N-acylneuraminate cytidylyltransferase activity"/>
    <property type="evidence" value="ECO:0007669"/>
    <property type="project" value="TreeGrafter"/>
</dbReference>
<evidence type="ECO:0000256" key="3">
    <source>
        <dbReference type="ARBA" id="ARBA00004756"/>
    </source>
</evidence>
<dbReference type="NCBIfam" id="NF007019">
    <property type="entry name" value="PRK09484.1"/>
    <property type="match status" value="1"/>
</dbReference>
<keyword evidence="11 13" id="KW-0460">Magnesium</keyword>
<evidence type="ECO:0000256" key="5">
    <source>
        <dbReference type="ARBA" id="ARBA00005893"/>
    </source>
</evidence>
<dbReference type="UniPathway" id="UPA00357">
    <property type="reaction ID" value="UER00475"/>
</dbReference>
<dbReference type="KEGG" id="kox:KOX_03795"/>
<dbReference type="Proteomes" id="UP000007843">
    <property type="component" value="Chromosome"/>
</dbReference>
<dbReference type="PIRSF" id="PIRSF006118">
    <property type="entry name" value="KDO8-P_Ptase"/>
    <property type="match status" value="1"/>
</dbReference>
<feature type="binding site" evidence="14">
    <location>
        <position position="34"/>
    </location>
    <ligand>
        <name>substrate</name>
    </ligand>
</feature>
<dbReference type="GO" id="GO:0009103">
    <property type="term" value="P:lipopolysaccharide biosynthetic process"/>
    <property type="evidence" value="ECO:0007669"/>
    <property type="project" value="UniProtKB-UniRule"/>
</dbReference>
<evidence type="ECO:0000256" key="11">
    <source>
        <dbReference type="ARBA" id="ARBA00022842"/>
    </source>
</evidence>
<accession>A0A0H3H277</accession>
<keyword evidence="13" id="KW-0448">Lipopolysaccharide biosynthesis</keyword>
<dbReference type="PANTHER" id="PTHR21485:SF3">
    <property type="entry name" value="N-ACYLNEURAMINATE CYTIDYLYLTRANSFERASE"/>
    <property type="match status" value="1"/>
</dbReference>
<feature type="binding site" evidence="14">
    <location>
        <position position="63"/>
    </location>
    <ligand>
        <name>substrate</name>
    </ligand>
</feature>
<dbReference type="EC" id="3.1.3.45" evidence="7 13"/>
<dbReference type="InterPro" id="IPR023214">
    <property type="entry name" value="HAD_sf"/>
</dbReference>
<dbReference type="RefSeq" id="WP_004854584.1">
    <property type="nucleotide sequence ID" value="NC_016612.1"/>
</dbReference>
<feature type="binding site" evidence="15">
    <location>
        <position position="32"/>
    </location>
    <ligand>
        <name>Mg(2+)</name>
        <dbReference type="ChEBI" id="CHEBI:18420"/>
    </ligand>
</feature>
<feature type="binding site" evidence="14">
    <location>
        <position position="102"/>
    </location>
    <ligand>
        <name>substrate</name>
    </ligand>
</feature>
<organism evidence="16 17">
    <name type="scientific">Klebsiella michiganensis (strain ATCC 8724 / DSM 4798 / JCM 20051 / NBRC 3318 / NRRL B-199 / KCTC 1686 / BUCSAV 143 / CCM 1901)</name>
    <dbReference type="NCBI Taxonomy" id="1006551"/>
    <lineage>
        <taxon>Bacteria</taxon>
        <taxon>Pseudomonadati</taxon>
        <taxon>Pseudomonadota</taxon>
        <taxon>Gammaproteobacteria</taxon>
        <taxon>Enterobacterales</taxon>
        <taxon>Enterobacteriaceae</taxon>
        <taxon>Klebsiella/Raoultella group</taxon>
        <taxon>Klebsiella</taxon>
    </lineage>
</organism>
<dbReference type="SFLD" id="SFLDG01138">
    <property type="entry name" value="C1.6.2:_Deoxy-d-mannose-octulo"/>
    <property type="match status" value="1"/>
</dbReference>
<sequence>MNNADALIATCYGPVSQDFLDRAAKIRLLILDVDGVLSDGLIYMGNNGEELKAFNVRDGYGIRCALTSDIEVAIITGRNAKLVEDRCQTLGITHLYQGQSDKLLAFRELLNKLAVSADEVAYIGDDLIDWPVMAEVGLSIAVADAHPLLLPRADYVTRINGGRGAVREVCDLLLLAQGKLDEAKGQSI</sequence>
<evidence type="ECO:0000256" key="12">
    <source>
        <dbReference type="ARBA" id="ARBA00031051"/>
    </source>
</evidence>
<dbReference type="Pfam" id="PF08282">
    <property type="entry name" value="Hydrolase_3"/>
    <property type="match status" value="1"/>
</dbReference>
<dbReference type="GO" id="GO:0019143">
    <property type="term" value="F:3-deoxy-manno-octulosonate-8-phosphatase activity"/>
    <property type="evidence" value="ECO:0007669"/>
    <property type="project" value="UniProtKB-UniRule"/>
</dbReference>
<dbReference type="SFLD" id="SFLDG01136">
    <property type="entry name" value="C1.6:_Phosphoserine_Phosphatas"/>
    <property type="match status" value="1"/>
</dbReference>
<proteinExistence type="inferred from homology"/>
<dbReference type="NCBIfam" id="TIGR01670">
    <property type="entry name" value="KdsC-phosphatas"/>
    <property type="match status" value="1"/>
</dbReference>
<evidence type="ECO:0000256" key="13">
    <source>
        <dbReference type="PIRNR" id="PIRNR006118"/>
    </source>
</evidence>
<evidence type="ECO:0000313" key="17">
    <source>
        <dbReference type="Proteomes" id="UP000007843"/>
    </source>
</evidence>
<feature type="binding site" evidence="15">
    <location>
        <position position="125"/>
    </location>
    <ligand>
        <name>Mg(2+)</name>
        <dbReference type="ChEBI" id="CHEBI:18420"/>
    </ligand>
</feature>
<feature type="binding site" evidence="14">
    <location>
        <position position="86"/>
    </location>
    <ligand>
        <name>substrate</name>
    </ligand>
</feature>
<dbReference type="SUPFAM" id="SSF56784">
    <property type="entry name" value="HAD-like"/>
    <property type="match status" value="1"/>
</dbReference>
<dbReference type="InterPro" id="IPR050793">
    <property type="entry name" value="CMP-NeuNAc_synthase"/>
</dbReference>
<dbReference type="FunFam" id="3.40.50.1000:FF:000029">
    <property type="entry name" value="3-deoxy-D-manno-octulosonate 8-phosphate phosphatase KdsC"/>
    <property type="match status" value="1"/>
</dbReference>
<protein>
    <recommendedName>
        <fullName evidence="8 13">3-deoxy-D-manno-octulosonate 8-phosphate phosphatase KdsC</fullName>
        <ecNumber evidence="7 13">3.1.3.45</ecNumber>
    </recommendedName>
    <alternativeName>
        <fullName evidence="12 13">KDO 8-P phosphatase</fullName>
    </alternativeName>
</protein>
<comment type="subunit">
    <text evidence="6 13">Homotetramer.</text>
</comment>
<evidence type="ECO:0000256" key="7">
    <source>
        <dbReference type="ARBA" id="ARBA00013066"/>
    </source>
</evidence>
<dbReference type="AlphaFoldDB" id="A0A0H3H277"/>
<dbReference type="SFLD" id="SFLDS00003">
    <property type="entry name" value="Haloacid_Dehalogenase"/>
    <property type="match status" value="1"/>
</dbReference>
<evidence type="ECO:0000256" key="6">
    <source>
        <dbReference type="ARBA" id="ARBA00011881"/>
    </source>
</evidence>
<evidence type="ECO:0000256" key="8">
    <source>
        <dbReference type="ARBA" id="ARBA00020092"/>
    </source>
</evidence>
<evidence type="ECO:0000256" key="9">
    <source>
        <dbReference type="ARBA" id="ARBA00022723"/>
    </source>
</evidence>
<feature type="binding site" evidence="14">
    <location>
        <position position="78"/>
    </location>
    <ligand>
        <name>substrate</name>
    </ligand>
</feature>
<reference evidence="16 17" key="1">
    <citation type="journal article" date="2012" name="J. Bacteriol.">
        <title>Complete genome sequence of Klebsiella oxytoca KCTC 1686, used in production of 2,3-butanediol.</title>
        <authorList>
            <person name="Shin S.H."/>
            <person name="Kim S."/>
            <person name="Kim J.Y."/>
            <person name="Lee S."/>
            <person name="Um Y."/>
            <person name="Oh M.K."/>
            <person name="Kim Y.R."/>
            <person name="Lee J."/>
            <person name="Yang K.S."/>
        </authorList>
    </citation>
    <scope>NUCLEOTIDE SEQUENCE [LARGE SCALE GENOMIC DNA]</scope>
    <source>
        <strain evidence="17">ATCC 8724 / DSM 4798 / JCM 20051 / NBRC 3318 / NRRL B-199 / KCTC 1686</strain>
    </source>
</reference>
<comment type="similarity">
    <text evidence="5 13">Belongs to the KdsC family.</text>
</comment>
<dbReference type="CDD" id="cd01630">
    <property type="entry name" value="HAD_KDO-like"/>
    <property type="match status" value="1"/>
</dbReference>
<evidence type="ECO:0000256" key="15">
    <source>
        <dbReference type="PIRSR" id="PIRSR006118-2"/>
    </source>
</evidence>
<dbReference type="InterPro" id="IPR036412">
    <property type="entry name" value="HAD-like_sf"/>
</dbReference>
<name>A0A0H3H277_KLEM8</name>
<dbReference type="EMBL" id="CP003218">
    <property type="protein sequence ID" value="AEX02498.1"/>
    <property type="molecule type" value="Genomic_DNA"/>
</dbReference>
<gene>
    <name evidence="16" type="ordered locus">KOX_03795</name>
</gene>
<comment type="catalytic activity">
    <reaction evidence="1 13">
        <text>3-deoxy-alpha-D-manno-2-octulosonate-8-phosphate + H2O = 3-deoxy-alpha-D-manno-oct-2-ulosonate + phosphate</text>
        <dbReference type="Rhea" id="RHEA:11500"/>
        <dbReference type="ChEBI" id="CHEBI:15377"/>
        <dbReference type="ChEBI" id="CHEBI:43474"/>
        <dbReference type="ChEBI" id="CHEBI:85985"/>
        <dbReference type="ChEBI" id="CHEBI:85986"/>
        <dbReference type="EC" id="3.1.3.45"/>
    </reaction>
</comment>
<evidence type="ECO:0000256" key="1">
    <source>
        <dbReference type="ARBA" id="ARBA00000898"/>
    </source>
</evidence>
<dbReference type="Gene3D" id="3.40.50.1000">
    <property type="entry name" value="HAD superfamily/HAD-like"/>
    <property type="match status" value="1"/>
</dbReference>
<dbReference type="HOGENOM" id="CLU_106694_0_1_6"/>
<evidence type="ECO:0000256" key="4">
    <source>
        <dbReference type="ARBA" id="ARBA00004807"/>
    </source>
</evidence>
<evidence type="ECO:0000256" key="2">
    <source>
        <dbReference type="ARBA" id="ARBA00001946"/>
    </source>
</evidence>
<evidence type="ECO:0000256" key="14">
    <source>
        <dbReference type="PIRSR" id="PIRSR006118-1"/>
    </source>
</evidence>
<dbReference type="GO" id="GO:0046872">
    <property type="term" value="F:metal ion binding"/>
    <property type="evidence" value="ECO:0007669"/>
    <property type="project" value="UniProtKB-UniRule"/>
</dbReference>
<comment type="pathway">
    <text evidence="3 13">Bacterial outer membrane biogenesis; lipopolysaccharide biosynthesis.</text>
</comment>
<keyword evidence="9 13" id="KW-0479">Metal-binding</keyword>
<comment type="pathway">
    <text evidence="4 13">Carbohydrate biosynthesis; 3-deoxy-D-manno-octulosonate biosynthesis; 3-deoxy-D-manno-octulosonate from D-ribulose 5-phosphate: step 3/3.</text>
</comment>
<evidence type="ECO:0000256" key="10">
    <source>
        <dbReference type="ARBA" id="ARBA00022801"/>
    </source>
</evidence>
<comment type="function">
    <text evidence="13">Catalyzes the hydrolysis of 3-deoxy-D-manno-octulosonate 8-phosphate (KDO 8-P) to 3-deoxy-D-manno-octulosonate (KDO) and inorganic phosphate.</text>
</comment>